<protein>
    <recommendedName>
        <fullName evidence="1">Ig-like domain-containing protein</fullName>
    </recommendedName>
</protein>
<dbReference type="PROSITE" id="PS50835">
    <property type="entry name" value="IG_LIKE"/>
    <property type="match status" value="2"/>
</dbReference>
<dbReference type="InterPro" id="IPR007110">
    <property type="entry name" value="Ig-like_dom"/>
</dbReference>
<evidence type="ECO:0000313" key="3">
    <source>
        <dbReference type="Proteomes" id="UP000663879"/>
    </source>
</evidence>
<evidence type="ECO:0000259" key="1">
    <source>
        <dbReference type="PROSITE" id="PS50835"/>
    </source>
</evidence>
<dbReference type="InterPro" id="IPR036179">
    <property type="entry name" value="Ig-like_dom_sf"/>
</dbReference>
<dbReference type="Gene3D" id="2.60.40.10">
    <property type="entry name" value="Immunoglobulins"/>
    <property type="match status" value="2"/>
</dbReference>
<dbReference type="SMART" id="SM00409">
    <property type="entry name" value="IG"/>
    <property type="match status" value="2"/>
</dbReference>
<dbReference type="InterPro" id="IPR037448">
    <property type="entry name" value="Zig-8"/>
</dbReference>
<dbReference type="InterPro" id="IPR003599">
    <property type="entry name" value="Ig_sub"/>
</dbReference>
<dbReference type="EMBL" id="CAJNOC010001439">
    <property type="protein sequence ID" value="CAF0864976.1"/>
    <property type="molecule type" value="Genomic_DNA"/>
</dbReference>
<reference evidence="2" key="1">
    <citation type="submission" date="2021-02" db="EMBL/GenBank/DDBJ databases">
        <authorList>
            <person name="Nowell W R."/>
        </authorList>
    </citation>
    <scope>NUCLEOTIDE SEQUENCE</scope>
    <source>
        <strain evidence="2">Ploen Becks lab</strain>
    </source>
</reference>
<comment type="caution">
    <text evidence="2">The sequence shown here is derived from an EMBL/GenBank/DDBJ whole genome shotgun (WGS) entry which is preliminary data.</text>
</comment>
<dbReference type="PANTHER" id="PTHR23279:SF36">
    <property type="entry name" value="DEFECTIVE PROBOSCIS EXTENSION RESPONSE 9, ISOFORM A"/>
    <property type="match status" value="1"/>
</dbReference>
<organism evidence="2 3">
    <name type="scientific">Brachionus calyciflorus</name>
    <dbReference type="NCBI Taxonomy" id="104777"/>
    <lineage>
        <taxon>Eukaryota</taxon>
        <taxon>Metazoa</taxon>
        <taxon>Spiralia</taxon>
        <taxon>Gnathifera</taxon>
        <taxon>Rotifera</taxon>
        <taxon>Eurotatoria</taxon>
        <taxon>Monogononta</taxon>
        <taxon>Pseudotrocha</taxon>
        <taxon>Ploima</taxon>
        <taxon>Brachionidae</taxon>
        <taxon>Brachionus</taxon>
    </lineage>
</organism>
<dbReference type="PANTHER" id="PTHR23279">
    <property type="entry name" value="DEFECTIVE PROBOSCIS EXTENSION RESPONSE DPR -RELATED"/>
    <property type="match status" value="1"/>
</dbReference>
<dbReference type="GO" id="GO:0032589">
    <property type="term" value="C:neuron projection membrane"/>
    <property type="evidence" value="ECO:0007669"/>
    <property type="project" value="TreeGrafter"/>
</dbReference>
<dbReference type="AlphaFoldDB" id="A0A813X126"/>
<dbReference type="SUPFAM" id="SSF48726">
    <property type="entry name" value="Immunoglobulin"/>
    <property type="match status" value="2"/>
</dbReference>
<sequence>MTILIFNMIPKWKKTRLNVLILITIATVLLNKKVSSQETPRILTKEVFITSYEHHTVILPCEIESLPSELPVIWQYGRRGERNQTVLTVGGTQLENNYRIRVLTNSSDQQFSENSKKITIHNLEIRKLHNSDSGWYECQLPTKPTQINYIKLEVLTLPRIEVSSKNARLGEKFELVCQVKNLPKRFELNWFFNDKKLTVYQDRKYPLDKKRHASFESIFENDSFIHIKKKSTENSEFFSIVNEKFQNLTLSRLKIRDLTERHKGVYKCKYDRIESKYYLDIKNNNKKERILSYDQLTSSKQALKLNSVLFLFSSLFFKFLQI</sequence>
<gene>
    <name evidence="2" type="ORF">OXX778_LOCUS9632</name>
</gene>
<feature type="domain" description="Ig-like" evidence="1">
    <location>
        <begin position="40"/>
        <end position="148"/>
    </location>
</feature>
<dbReference type="OrthoDB" id="10012075at2759"/>
<dbReference type="Pfam" id="PF07686">
    <property type="entry name" value="V-set"/>
    <property type="match status" value="1"/>
</dbReference>
<keyword evidence="3" id="KW-1185">Reference proteome</keyword>
<dbReference type="Proteomes" id="UP000663879">
    <property type="component" value="Unassembled WGS sequence"/>
</dbReference>
<dbReference type="InterPro" id="IPR013783">
    <property type="entry name" value="Ig-like_fold"/>
</dbReference>
<feature type="domain" description="Ig-like" evidence="1">
    <location>
        <begin position="158"/>
        <end position="292"/>
    </location>
</feature>
<dbReference type="InterPro" id="IPR013106">
    <property type="entry name" value="Ig_V-set"/>
</dbReference>
<proteinExistence type="predicted"/>
<accession>A0A813X126</accession>
<evidence type="ECO:0000313" key="2">
    <source>
        <dbReference type="EMBL" id="CAF0864976.1"/>
    </source>
</evidence>
<name>A0A813X126_9BILA</name>
<dbReference type="GO" id="GO:0050808">
    <property type="term" value="P:synapse organization"/>
    <property type="evidence" value="ECO:0007669"/>
    <property type="project" value="TreeGrafter"/>
</dbReference>